<organism evidence="8 9">
    <name type="scientific">Lignipirellula cremea</name>
    <dbReference type="NCBI Taxonomy" id="2528010"/>
    <lineage>
        <taxon>Bacteria</taxon>
        <taxon>Pseudomonadati</taxon>
        <taxon>Planctomycetota</taxon>
        <taxon>Planctomycetia</taxon>
        <taxon>Pirellulales</taxon>
        <taxon>Pirellulaceae</taxon>
        <taxon>Lignipirellula</taxon>
    </lineage>
</organism>
<feature type="transmembrane region" description="Helical" evidence="5">
    <location>
        <begin position="161"/>
        <end position="183"/>
    </location>
</feature>
<comment type="similarity">
    <text evidence="1 5">Belongs to the spermidine/spermine synthase family.</text>
</comment>
<feature type="binding site" evidence="5">
    <location>
        <position position="237"/>
    </location>
    <ligand>
        <name>S-methyl-5'-thioadenosine</name>
        <dbReference type="ChEBI" id="CHEBI:17509"/>
    </ligand>
</feature>
<comment type="subunit">
    <text evidence="5">Homodimer or homotetramer.</text>
</comment>
<dbReference type="InterPro" id="IPR030374">
    <property type="entry name" value="PABS"/>
</dbReference>
<comment type="function">
    <text evidence="5">Catalyzes the irreversible transfer of a propylamine group from the amino donor S-adenosylmethioninamine (decarboxy-AdoMet) to putrescine (1,4-diaminobutane) to yield spermidine.</text>
</comment>
<feature type="binding site" evidence="5">
    <location>
        <position position="311"/>
    </location>
    <ligand>
        <name>S-methyl-5'-thioadenosine</name>
        <dbReference type="ChEBI" id="CHEBI:17509"/>
    </ligand>
</feature>
<feature type="transmembrane region" description="Helical" evidence="5">
    <location>
        <begin position="72"/>
        <end position="94"/>
    </location>
</feature>
<evidence type="ECO:0000256" key="5">
    <source>
        <dbReference type="HAMAP-Rule" id="MF_00198"/>
    </source>
</evidence>
<dbReference type="InterPro" id="IPR029063">
    <property type="entry name" value="SAM-dependent_MTases_sf"/>
</dbReference>
<dbReference type="Proteomes" id="UP000317648">
    <property type="component" value="Chromosome"/>
</dbReference>
<comment type="caution">
    <text evidence="5">Lacks conserved residue(s) required for the propagation of feature annotation.</text>
</comment>
<keyword evidence="5" id="KW-0472">Membrane</keyword>
<feature type="transmembrane region" description="Helical" evidence="5">
    <location>
        <begin position="132"/>
        <end position="155"/>
    </location>
</feature>
<reference evidence="8 9" key="1">
    <citation type="submission" date="2019-02" db="EMBL/GenBank/DDBJ databases">
        <title>Deep-cultivation of Planctomycetes and their phenomic and genomic characterization uncovers novel biology.</title>
        <authorList>
            <person name="Wiegand S."/>
            <person name="Jogler M."/>
            <person name="Boedeker C."/>
            <person name="Pinto D."/>
            <person name="Vollmers J."/>
            <person name="Rivas-Marin E."/>
            <person name="Kohn T."/>
            <person name="Peeters S.H."/>
            <person name="Heuer A."/>
            <person name="Rast P."/>
            <person name="Oberbeckmann S."/>
            <person name="Bunk B."/>
            <person name="Jeske O."/>
            <person name="Meyerdierks A."/>
            <person name="Storesund J.E."/>
            <person name="Kallscheuer N."/>
            <person name="Luecker S."/>
            <person name="Lage O.M."/>
            <person name="Pohl T."/>
            <person name="Merkel B.J."/>
            <person name="Hornburger P."/>
            <person name="Mueller R.-W."/>
            <person name="Bruemmer F."/>
            <person name="Labrenz M."/>
            <person name="Spormann A.M."/>
            <person name="Op den Camp H."/>
            <person name="Overmann J."/>
            <person name="Amann R."/>
            <person name="Jetten M.S.M."/>
            <person name="Mascher T."/>
            <person name="Medema M.H."/>
            <person name="Devos D.P."/>
            <person name="Kaster A.-K."/>
            <person name="Ovreas L."/>
            <person name="Rohde M."/>
            <person name="Galperin M.Y."/>
            <person name="Jogler C."/>
        </authorList>
    </citation>
    <scope>NUCLEOTIDE SEQUENCE [LARGE SCALE GENOMIC DNA]</scope>
    <source>
        <strain evidence="8 9">Pla85_3_4</strain>
    </source>
</reference>
<dbReference type="GO" id="GO:0004766">
    <property type="term" value="F:spermidine synthase activity"/>
    <property type="evidence" value="ECO:0007669"/>
    <property type="project" value="UniProtKB-UniRule"/>
</dbReference>
<comment type="subcellular location">
    <subcellularLocation>
        <location evidence="5">Cell membrane</location>
        <topology evidence="5">Multi-pass membrane protein</topology>
    </subcellularLocation>
</comment>
<dbReference type="PANTHER" id="PTHR43317:SF1">
    <property type="entry name" value="THERMOSPERMINE SYNTHASE ACAULIS5"/>
    <property type="match status" value="1"/>
</dbReference>
<protein>
    <recommendedName>
        <fullName evidence="5">Polyamine aminopropyltransferase</fullName>
    </recommendedName>
    <alternativeName>
        <fullName evidence="5">Putrescine aminopropyltransferase</fullName>
        <shortName evidence="5">PAPT</shortName>
    </alternativeName>
    <alternativeName>
        <fullName evidence="5">Spermidine synthase</fullName>
        <shortName evidence="5">SPDS</shortName>
        <shortName evidence="5">SPDSY</shortName>
        <ecNumber evidence="5">2.5.1.16</ecNumber>
    </alternativeName>
</protein>
<dbReference type="OrthoDB" id="9793120at2"/>
<dbReference type="EC" id="2.5.1.16" evidence="5"/>
<dbReference type="CDD" id="cd02440">
    <property type="entry name" value="AdoMet_MTases"/>
    <property type="match status" value="1"/>
</dbReference>
<feature type="domain" description="PABS" evidence="7">
    <location>
        <begin position="207"/>
        <end position="442"/>
    </location>
</feature>
<keyword evidence="5" id="KW-1133">Transmembrane helix</keyword>
<dbReference type="GO" id="GO:0010487">
    <property type="term" value="F:thermospermine synthase activity"/>
    <property type="evidence" value="ECO:0007669"/>
    <property type="project" value="UniProtKB-ARBA"/>
</dbReference>
<feature type="transmembrane region" description="Helical" evidence="5">
    <location>
        <begin position="192"/>
        <end position="210"/>
    </location>
</feature>
<dbReference type="InterPro" id="IPR030373">
    <property type="entry name" value="PABS_CS"/>
</dbReference>
<feature type="transmembrane region" description="Helical" evidence="5">
    <location>
        <begin position="7"/>
        <end position="33"/>
    </location>
</feature>
<comment type="catalytic activity">
    <reaction evidence="5">
        <text>S-adenosyl 3-(methylsulfanyl)propylamine + putrescine = S-methyl-5'-thioadenosine + spermidine + H(+)</text>
        <dbReference type="Rhea" id="RHEA:12721"/>
        <dbReference type="ChEBI" id="CHEBI:15378"/>
        <dbReference type="ChEBI" id="CHEBI:17509"/>
        <dbReference type="ChEBI" id="CHEBI:57443"/>
        <dbReference type="ChEBI" id="CHEBI:57834"/>
        <dbReference type="ChEBI" id="CHEBI:326268"/>
        <dbReference type="EC" id="2.5.1.16"/>
    </reaction>
</comment>
<feature type="transmembrane region" description="Helical" evidence="5">
    <location>
        <begin position="100"/>
        <end position="120"/>
    </location>
</feature>
<accession>A0A518DZX6</accession>
<dbReference type="EMBL" id="CP036433">
    <property type="protein sequence ID" value="QDU97389.1"/>
    <property type="molecule type" value="Genomic_DNA"/>
</dbReference>
<dbReference type="GO" id="GO:0005886">
    <property type="term" value="C:plasma membrane"/>
    <property type="evidence" value="ECO:0007669"/>
    <property type="project" value="UniProtKB-SubCell"/>
</dbReference>
<keyword evidence="5" id="KW-0812">Transmembrane</keyword>
<dbReference type="SUPFAM" id="SSF53335">
    <property type="entry name" value="S-adenosyl-L-methionine-dependent methyltransferases"/>
    <property type="match status" value="1"/>
</dbReference>
<evidence type="ECO:0000256" key="1">
    <source>
        <dbReference type="ARBA" id="ARBA00007867"/>
    </source>
</evidence>
<keyword evidence="4 5" id="KW-0620">Polyamine biosynthesis</keyword>
<gene>
    <name evidence="5 8" type="primary">speE</name>
    <name evidence="8" type="ORF">Pla8534_52350</name>
</gene>
<name>A0A518DZX6_9BACT</name>
<evidence type="ECO:0000259" key="7">
    <source>
        <dbReference type="PROSITE" id="PS51006"/>
    </source>
</evidence>
<feature type="transmembrane region" description="Helical" evidence="5">
    <location>
        <begin position="39"/>
        <end position="60"/>
    </location>
</feature>
<evidence type="ECO:0000256" key="6">
    <source>
        <dbReference type="PROSITE-ProRule" id="PRU00354"/>
    </source>
</evidence>
<dbReference type="InterPro" id="IPR001045">
    <property type="entry name" value="Spermi_synthase"/>
</dbReference>
<feature type="binding site" evidence="5">
    <location>
        <position position="291"/>
    </location>
    <ligand>
        <name>spermidine</name>
        <dbReference type="ChEBI" id="CHEBI:57834"/>
    </ligand>
</feature>
<dbReference type="FunFam" id="3.40.50.150:FF:000088">
    <property type="entry name" value="Polyamine aminopropyltransferase"/>
    <property type="match status" value="1"/>
</dbReference>
<keyword evidence="9" id="KW-1185">Reference proteome</keyword>
<sequence>MKRIGLLYLSVFIVATSGLIYELLAGTLASYVLGDSVTQFSTCIGAYLFALGIGAWLSGFVDKSLARMFIEIEFAVALVGGFSAPLLFVCFAKLTMFRVALYGVVLAVGILVGLELPLLMRILRDRLQFKDLVSRVLTFDYIGALAASLAFPLFLVPTLGLVRTSLMFGILNGMVGMWGTWVLDREISGSLLFLRLRGVGVLLLLTIGLIKADSFTTWVEDQLYDQPVVYSATSSYQRIVVTQGGEVFRLFLDGNLQFNSADEYRYHEALVHPAMAAAGQQQRVLVLGGGDGLAVREILKHQAVEHVTLVDLDPAMTQLPDHFPPLGQLNQNALHDPRVNVLNDDAFLWLMRSRSRFDVIIVDFPDPNNLALGKLYTRRFYQMLLRHLNPGGAIAVQATSPLVAPNTYWCIVNTMQAAGWKTLPYQTAVPSFGVWGFVLAKAEPLTPPQNAPTGLRFLNEQTLAALFALPNDSQPRETGVNRLDNQLLVRYYSLDTGGL</sequence>
<dbReference type="UniPathway" id="UPA00248">
    <property type="reaction ID" value="UER00314"/>
</dbReference>
<dbReference type="Pfam" id="PF01564">
    <property type="entry name" value="Spermine_synth"/>
    <property type="match status" value="1"/>
</dbReference>
<keyword evidence="3 5" id="KW-0745">Spermidine biosynthesis</keyword>
<dbReference type="PROSITE" id="PS51006">
    <property type="entry name" value="PABS_2"/>
    <property type="match status" value="1"/>
</dbReference>
<dbReference type="KEGG" id="lcre:Pla8534_52350"/>
<dbReference type="Gene3D" id="3.40.50.150">
    <property type="entry name" value="Vaccinia Virus protein VP39"/>
    <property type="match status" value="1"/>
</dbReference>
<proteinExistence type="inferred from homology"/>
<dbReference type="HAMAP" id="MF_00198">
    <property type="entry name" value="Spermidine_synth"/>
    <property type="match status" value="1"/>
</dbReference>
<dbReference type="AlphaFoldDB" id="A0A518DZX6"/>
<dbReference type="RefSeq" id="WP_145056170.1">
    <property type="nucleotide sequence ID" value="NZ_CP036433.1"/>
</dbReference>
<evidence type="ECO:0000256" key="2">
    <source>
        <dbReference type="ARBA" id="ARBA00022679"/>
    </source>
</evidence>
<evidence type="ECO:0000313" key="8">
    <source>
        <dbReference type="EMBL" id="QDU97389.1"/>
    </source>
</evidence>
<feature type="binding site" evidence="5">
    <location>
        <position position="267"/>
    </location>
    <ligand>
        <name>spermidine</name>
        <dbReference type="ChEBI" id="CHEBI:57834"/>
    </ligand>
</feature>
<dbReference type="PROSITE" id="PS01330">
    <property type="entry name" value="PABS_1"/>
    <property type="match status" value="1"/>
</dbReference>
<evidence type="ECO:0000313" key="9">
    <source>
        <dbReference type="Proteomes" id="UP000317648"/>
    </source>
</evidence>
<feature type="active site" description="Proton acceptor" evidence="5 6">
    <location>
        <position position="363"/>
    </location>
</feature>
<dbReference type="PANTHER" id="PTHR43317">
    <property type="entry name" value="THERMOSPERMINE SYNTHASE ACAULIS5"/>
    <property type="match status" value="1"/>
</dbReference>
<dbReference type="GO" id="GO:0008295">
    <property type="term" value="P:spermidine biosynthetic process"/>
    <property type="evidence" value="ECO:0007669"/>
    <property type="project" value="UniProtKB-UniRule"/>
</dbReference>
<dbReference type="NCBIfam" id="NF002956">
    <property type="entry name" value="PRK03612.1"/>
    <property type="match status" value="1"/>
</dbReference>
<comment type="pathway">
    <text evidence="5">Amine and polyamine biosynthesis; spermidine biosynthesis; spermidine from putrescine: step 1/1.</text>
</comment>
<evidence type="ECO:0000256" key="3">
    <source>
        <dbReference type="ARBA" id="ARBA00023066"/>
    </source>
</evidence>
<keyword evidence="2 5" id="KW-0808">Transferase</keyword>
<evidence type="ECO:0000256" key="4">
    <source>
        <dbReference type="ARBA" id="ARBA00023115"/>
    </source>
</evidence>
<feature type="binding site" evidence="5">
    <location>
        <begin position="345"/>
        <end position="346"/>
    </location>
    <ligand>
        <name>S-methyl-5'-thioadenosine</name>
        <dbReference type="ChEBI" id="CHEBI:17509"/>
    </ligand>
</feature>
<keyword evidence="5" id="KW-1003">Cell membrane</keyword>